<dbReference type="EMBL" id="LAZR01006486">
    <property type="protein sequence ID" value="KKM91803.1"/>
    <property type="molecule type" value="Genomic_DNA"/>
</dbReference>
<sequence>MSLISISDWETLTENERNDVCRHQQTLTQAFI</sequence>
<proteinExistence type="predicted"/>
<protein>
    <submittedName>
        <fullName evidence="1">Uncharacterized protein</fullName>
    </submittedName>
</protein>
<name>A0A0F9LE94_9ZZZZ</name>
<comment type="caution">
    <text evidence="1">The sequence shown here is derived from an EMBL/GenBank/DDBJ whole genome shotgun (WGS) entry which is preliminary data.</text>
</comment>
<feature type="non-terminal residue" evidence="1">
    <location>
        <position position="32"/>
    </location>
</feature>
<organism evidence="1">
    <name type="scientific">marine sediment metagenome</name>
    <dbReference type="NCBI Taxonomy" id="412755"/>
    <lineage>
        <taxon>unclassified sequences</taxon>
        <taxon>metagenomes</taxon>
        <taxon>ecological metagenomes</taxon>
    </lineage>
</organism>
<dbReference type="AlphaFoldDB" id="A0A0F9LE94"/>
<accession>A0A0F9LE94</accession>
<evidence type="ECO:0000313" key="1">
    <source>
        <dbReference type="EMBL" id="KKM91803.1"/>
    </source>
</evidence>
<reference evidence="1" key="1">
    <citation type="journal article" date="2015" name="Nature">
        <title>Complex archaea that bridge the gap between prokaryotes and eukaryotes.</title>
        <authorList>
            <person name="Spang A."/>
            <person name="Saw J.H."/>
            <person name="Jorgensen S.L."/>
            <person name="Zaremba-Niedzwiedzka K."/>
            <person name="Martijn J."/>
            <person name="Lind A.E."/>
            <person name="van Eijk R."/>
            <person name="Schleper C."/>
            <person name="Guy L."/>
            <person name="Ettema T.J."/>
        </authorList>
    </citation>
    <scope>NUCLEOTIDE SEQUENCE</scope>
</reference>
<gene>
    <name evidence="1" type="ORF">LCGC14_1224940</name>
</gene>